<gene>
    <name evidence="12" type="ORF">HB662_18535</name>
</gene>
<evidence type="ECO:0000313" key="13">
    <source>
        <dbReference type="Proteomes" id="UP000765160"/>
    </source>
</evidence>
<dbReference type="SUPFAM" id="SSF50249">
    <property type="entry name" value="Nucleic acid-binding proteins"/>
    <property type="match status" value="1"/>
</dbReference>
<keyword evidence="5" id="KW-0479">Metal-binding</keyword>
<feature type="domain" description="S1 motif" evidence="11">
    <location>
        <begin position="41"/>
        <end position="111"/>
    </location>
</feature>
<dbReference type="PANTHER" id="PTHR30001:SF1">
    <property type="entry name" value="RIBONUCLEASE E_G-LIKE PROTEIN, CHLOROPLASTIC"/>
    <property type="match status" value="1"/>
</dbReference>
<evidence type="ECO:0000256" key="4">
    <source>
        <dbReference type="ARBA" id="ARBA00022722"/>
    </source>
</evidence>
<dbReference type="Pfam" id="PF10150">
    <property type="entry name" value="RNase_E_G"/>
    <property type="match status" value="1"/>
</dbReference>
<evidence type="ECO:0000256" key="8">
    <source>
        <dbReference type="ARBA" id="ARBA00022842"/>
    </source>
</evidence>
<dbReference type="RefSeq" id="WP_168051396.1">
    <property type="nucleotide sequence ID" value="NZ_JAATJR010000005.1"/>
</dbReference>
<evidence type="ECO:0000256" key="9">
    <source>
        <dbReference type="ARBA" id="ARBA00022884"/>
    </source>
</evidence>
<evidence type="ECO:0000256" key="2">
    <source>
        <dbReference type="ARBA" id="ARBA00022475"/>
    </source>
</evidence>
<dbReference type="InterPro" id="IPR012340">
    <property type="entry name" value="NA-bd_OB-fold"/>
</dbReference>
<dbReference type="InterPro" id="IPR019307">
    <property type="entry name" value="RNA-bd_AU-1/RNase_E/G"/>
</dbReference>
<dbReference type="PROSITE" id="PS50126">
    <property type="entry name" value="S1"/>
    <property type="match status" value="1"/>
</dbReference>
<keyword evidence="7" id="KW-0378">Hydrolase</keyword>
<keyword evidence="6" id="KW-0255">Endonuclease</keyword>
<keyword evidence="8" id="KW-0460">Magnesium</keyword>
<evidence type="ECO:0000313" key="12">
    <source>
        <dbReference type="EMBL" id="NKE46785.1"/>
    </source>
</evidence>
<dbReference type="CDD" id="cd04453">
    <property type="entry name" value="S1_RNase_E"/>
    <property type="match status" value="1"/>
</dbReference>
<dbReference type="EMBL" id="JAAVTX010000005">
    <property type="protein sequence ID" value="NKE46785.1"/>
    <property type="molecule type" value="Genomic_DNA"/>
</dbReference>
<dbReference type="InterPro" id="IPR003029">
    <property type="entry name" value="S1_domain"/>
</dbReference>
<dbReference type="SMART" id="SM00316">
    <property type="entry name" value="S1"/>
    <property type="match status" value="1"/>
</dbReference>
<reference evidence="12 13" key="1">
    <citation type="submission" date="2020-03" db="EMBL/GenBank/DDBJ databases">
        <title>Roseomonas selenitidurans sp. nov. isolated from soil.</title>
        <authorList>
            <person name="Liu H."/>
        </authorList>
    </citation>
    <scope>NUCLEOTIDE SEQUENCE [LARGE SCALE GENOMIC DNA]</scope>
    <source>
        <strain evidence="12 13">JCM 15073</strain>
    </source>
</reference>
<accession>A0ABX1F370</accession>
<evidence type="ECO:0000256" key="10">
    <source>
        <dbReference type="ARBA" id="ARBA00023136"/>
    </source>
</evidence>
<keyword evidence="3" id="KW-0997">Cell inner membrane</keyword>
<keyword evidence="4" id="KW-0540">Nuclease</keyword>
<evidence type="ECO:0000256" key="6">
    <source>
        <dbReference type="ARBA" id="ARBA00022759"/>
    </source>
</evidence>
<evidence type="ECO:0000259" key="11">
    <source>
        <dbReference type="PROSITE" id="PS50126"/>
    </source>
</evidence>
<sequence>MTGDAEIRVSVSPGEVRVAGLLRGTLEVASIERAGQPDGVGDLHLARVTAILPAMSGAFLLLGDNLTGFLPESELQPPRQAIAKALHEGQTLAVRIIRAAQGGKGPRLTARLTAEEQAVALSAERRVPCLLSRGPSPALRLARMWPDAPLVTDGPDSAASLRKALGTGRVTLRLAGAFDPELEADFDNLANPRVALEGGASLLIYPTPALTAIDVDSGSIAGSRDAAAHALLNQVAINAVARQIRLRNLAGAILVDFAGLPIRRRESLVAPLAAALETDPLDAKLLGMTRLGLMEIVRPRIHPPLHEILGLPPSPLTLGLAAMRQALREVAALQGTALALVAAPEVIQAIRASPDAEEAYRRQAGRPLLLRQDACLRPGQEQVMRVEG</sequence>
<keyword evidence="2" id="KW-1003">Cell membrane</keyword>
<evidence type="ECO:0000256" key="3">
    <source>
        <dbReference type="ARBA" id="ARBA00022519"/>
    </source>
</evidence>
<protein>
    <submittedName>
        <fullName evidence="12">Ribonuclease</fullName>
    </submittedName>
</protein>
<evidence type="ECO:0000256" key="7">
    <source>
        <dbReference type="ARBA" id="ARBA00022801"/>
    </source>
</evidence>
<comment type="caution">
    <text evidence="12">The sequence shown here is derived from an EMBL/GenBank/DDBJ whole genome shotgun (WGS) entry which is preliminary data.</text>
</comment>
<keyword evidence="13" id="KW-1185">Reference proteome</keyword>
<evidence type="ECO:0000256" key="5">
    <source>
        <dbReference type="ARBA" id="ARBA00022723"/>
    </source>
</evidence>
<dbReference type="InterPro" id="IPR004659">
    <property type="entry name" value="RNase_E/G"/>
</dbReference>
<dbReference type="Gene3D" id="2.40.50.140">
    <property type="entry name" value="Nucleic acid-binding proteins"/>
    <property type="match status" value="1"/>
</dbReference>
<comment type="cofactor">
    <cofactor evidence="1">
        <name>Mg(2+)</name>
        <dbReference type="ChEBI" id="CHEBI:18420"/>
    </cofactor>
</comment>
<dbReference type="PANTHER" id="PTHR30001">
    <property type="entry name" value="RIBONUCLEASE"/>
    <property type="match status" value="1"/>
</dbReference>
<keyword evidence="10" id="KW-0472">Membrane</keyword>
<name>A0ABX1F370_9PROT</name>
<organism evidence="12 13">
    <name type="scientific">Falsiroseomonas frigidaquae</name>
    <dbReference type="NCBI Taxonomy" id="487318"/>
    <lineage>
        <taxon>Bacteria</taxon>
        <taxon>Pseudomonadati</taxon>
        <taxon>Pseudomonadota</taxon>
        <taxon>Alphaproteobacteria</taxon>
        <taxon>Acetobacterales</taxon>
        <taxon>Roseomonadaceae</taxon>
        <taxon>Falsiroseomonas</taxon>
    </lineage>
</organism>
<dbReference type="Proteomes" id="UP000765160">
    <property type="component" value="Unassembled WGS sequence"/>
</dbReference>
<evidence type="ECO:0000256" key="1">
    <source>
        <dbReference type="ARBA" id="ARBA00001946"/>
    </source>
</evidence>
<keyword evidence="9" id="KW-0694">RNA-binding</keyword>
<proteinExistence type="predicted"/>